<feature type="compositionally biased region" description="Basic and acidic residues" evidence="1">
    <location>
        <begin position="1"/>
        <end position="11"/>
    </location>
</feature>
<evidence type="ECO:0000313" key="2">
    <source>
        <dbReference type="EMBL" id="QQP53117.1"/>
    </source>
</evidence>
<proteinExistence type="predicted"/>
<organism evidence="2 3">
    <name type="scientific">Caligus rogercresseyi</name>
    <name type="common">Sea louse</name>
    <dbReference type="NCBI Taxonomy" id="217165"/>
    <lineage>
        <taxon>Eukaryota</taxon>
        <taxon>Metazoa</taxon>
        <taxon>Ecdysozoa</taxon>
        <taxon>Arthropoda</taxon>
        <taxon>Crustacea</taxon>
        <taxon>Multicrustacea</taxon>
        <taxon>Hexanauplia</taxon>
        <taxon>Copepoda</taxon>
        <taxon>Siphonostomatoida</taxon>
        <taxon>Caligidae</taxon>
        <taxon>Caligus</taxon>
    </lineage>
</organism>
<sequence length="126" mass="13859">MQHRPSESEKKTLKKWTTVEGVDRAEAPEDTTDSHSAIPLPPPLPFVFPGSLSTKTGEKLTANTGQKTSLIQLCYIRICPICPPLLQVPSQTSMRTTINPWMKSEPSFTLQTPTSPTRTHETCPGA</sequence>
<gene>
    <name evidence="2" type="ORF">FKW44_005475</name>
</gene>
<feature type="region of interest" description="Disordered" evidence="1">
    <location>
        <begin position="1"/>
        <end position="43"/>
    </location>
</feature>
<evidence type="ECO:0000256" key="1">
    <source>
        <dbReference type="SAM" id="MobiDB-lite"/>
    </source>
</evidence>
<reference evidence="3" key="1">
    <citation type="submission" date="2021-01" db="EMBL/GenBank/DDBJ databases">
        <title>Caligus Genome Assembly.</title>
        <authorList>
            <person name="Gallardo-Escarate C."/>
        </authorList>
    </citation>
    <scope>NUCLEOTIDE SEQUENCE [LARGE SCALE GENOMIC DNA]</scope>
</reference>
<dbReference type="AlphaFoldDB" id="A0A7T8KC10"/>
<protein>
    <submittedName>
        <fullName evidence="2">Myosin 15</fullName>
    </submittedName>
</protein>
<keyword evidence="3" id="KW-1185">Reference proteome</keyword>
<feature type="compositionally biased region" description="Polar residues" evidence="1">
    <location>
        <begin position="106"/>
        <end position="117"/>
    </location>
</feature>
<evidence type="ECO:0000313" key="3">
    <source>
        <dbReference type="Proteomes" id="UP000595437"/>
    </source>
</evidence>
<accession>A0A7T8KC10</accession>
<dbReference type="EMBL" id="CP045892">
    <property type="protein sequence ID" value="QQP53117.1"/>
    <property type="molecule type" value="Genomic_DNA"/>
</dbReference>
<name>A0A7T8KC10_CALRO</name>
<dbReference type="Proteomes" id="UP000595437">
    <property type="component" value="Chromosome 3"/>
</dbReference>
<feature type="region of interest" description="Disordered" evidence="1">
    <location>
        <begin position="106"/>
        <end position="126"/>
    </location>
</feature>